<dbReference type="SUPFAM" id="SSF52777">
    <property type="entry name" value="CoA-dependent acyltransferases"/>
    <property type="match status" value="1"/>
</dbReference>
<dbReference type="InterPro" id="IPR001242">
    <property type="entry name" value="Condensation_dom"/>
</dbReference>
<sequence length="254" mass="28045">MLDALRFSSHNKITMHQIGLAAVALALQPAHLETCDITLGAPYLNRDPKEDLEVLGLFVEPLPIRIRYPWPAAPGKESPSSSFVKAVQNSSRAALSHVVPWNQLLSHLGIKQRNYPTHPLFDTMVTFHGADHEVKFPVDGARFLPTWAQGAKFKIMAEFTARSIGVLTLRLEYSDEFLARDDVRDLAHLIVEAFRGLTAGESYDAVLGKLRSIRADHATSSRSRFEDDIPLVEITMGSATTEATESGRIKVGST</sequence>
<evidence type="ECO:0000313" key="3">
    <source>
        <dbReference type="Proteomes" id="UP001430848"/>
    </source>
</evidence>
<dbReference type="Gene3D" id="3.30.559.30">
    <property type="entry name" value="Nonribosomal peptide synthetase, condensation domain"/>
    <property type="match status" value="1"/>
</dbReference>
<comment type="caution">
    <text evidence="2">The sequence shown here is derived from an EMBL/GenBank/DDBJ whole genome shotgun (WGS) entry which is preliminary data.</text>
</comment>
<protein>
    <recommendedName>
        <fullName evidence="1">Condensation domain-containing protein</fullName>
    </recommendedName>
</protein>
<dbReference type="Proteomes" id="UP001430848">
    <property type="component" value="Unassembled WGS sequence"/>
</dbReference>
<evidence type="ECO:0000313" key="2">
    <source>
        <dbReference type="EMBL" id="KAK7709281.1"/>
    </source>
</evidence>
<name>A0ABR1NP14_DIAER</name>
<keyword evidence="3" id="KW-1185">Reference proteome</keyword>
<gene>
    <name evidence="2" type="ORF">SLS63_013249</name>
</gene>
<dbReference type="EMBL" id="JAKNSF020000171">
    <property type="protein sequence ID" value="KAK7709281.1"/>
    <property type="molecule type" value="Genomic_DNA"/>
</dbReference>
<dbReference type="Pfam" id="PF00668">
    <property type="entry name" value="Condensation"/>
    <property type="match status" value="1"/>
</dbReference>
<reference evidence="2 3" key="1">
    <citation type="submission" date="2024-02" db="EMBL/GenBank/DDBJ databases">
        <title>De novo assembly and annotation of 12 fungi associated with fruit tree decline syndrome in Ontario, Canada.</title>
        <authorList>
            <person name="Sulman M."/>
            <person name="Ellouze W."/>
            <person name="Ilyukhin E."/>
        </authorList>
    </citation>
    <scope>NUCLEOTIDE SEQUENCE [LARGE SCALE GENOMIC DNA]</scope>
    <source>
        <strain evidence="2 3">M169</strain>
    </source>
</reference>
<evidence type="ECO:0000259" key="1">
    <source>
        <dbReference type="Pfam" id="PF00668"/>
    </source>
</evidence>
<accession>A0ABR1NP14</accession>
<organism evidence="2 3">
    <name type="scientific">Diaporthe eres</name>
    <name type="common">Phomopsis oblonga</name>
    <dbReference type="NCBI Taxonomy" id="83184"/>
    <lineage>
        <taxon>Eukaryota</taxon>
        <taxon>Fungi</taxon>
        <taxon>Dikarya</taxon>
        <taxon>Ascomycota</taxon>
        <taxon>Pezizomycotina</taxon>
        <taxon>Sordariomycetes</taxon>
        <taxon>Sordariomycetidae</taxon>
        <taxon>Diaporthales</taxon>
        <taxon>Diaporthaceae</taxon>
        <taxon>Diaporthe</taxon>
        <taxon>Diaporthe eres species complex</taxon>
    </lineage>
</organism>
<proteinExistence type="predicted"/>
<feature type="domain" description="Condensation" evidence="1">
    <location>
        <begin position="7"/>
        <end position="176"/>
    </location>
</feature>